<sequence>MSEIRNENQLTWADIEVALATEIVEESKKKSKRWFTAWVVTAAALVASNLAWIAGEMK</sequence>
<keyword evidence="1" id="KW-0812">Transmembrane</keyword>
<reference evidence="2 3" key="1">
    <citation type="journal article" date="2019" name="Nat. Med.">
        <title>A library of human gut bacterial isolates paired with longitudinal multiomics data enables mechanistic microbiome research.</title>
        <authorList>
            <person name="Poyet M."/>
            <person name="Groussin M."/>
            <person name="Gibbons S.M."/>
            <person name="Avila-Pacheco J."/>
            <person name="Jiang X."/>
            <person name="Kearney S.M."/>
            <person name="Perrotta A.R."/>
            <person name="Berdy B."/>
            <person name="Zhao S."/>
            <person name="Lieberman T.D."/>
            <person name="Swanson P.K."/>
            <person name="Smith M."/>
            <person name="Roesemann S."/>
            <person name="Alexander J.E."/>
            <person name="Rich S.A."/>
            <person name="Livny J."/>
            <person name="Vlamakis H."/>
            <person name="Clish C."/>
            <person name="Bullock K."/>
            <person name="Deik A."/>
            <person name="Scott J."/>
            <person name="Pierce K.A."/>
            <person name="Xavier R.J."/>
            <person name="Alm E.J."/>
        </authorList>
    </citation>
    <scope>NUCLEOTIDE SEQUENCE [LARGE SCALE GENOMIC DNA]</scope>
    <source>
        <strain evidence="2 3">BIOML-A1</strain>
    </source>
</reference>
<feature type="transmembrane region" description="Helical" evidence="1">
    <location>
        <begin position="35"/>
        <end position="55"/>
    </location>
</feature>
<keyword evidence="1" id="KW-1133">Transmembrane helix</keyword>
<accession>A0A6L8SX19</accession>
<evidence type="ECO:0000313" key="2">
    <source>
        <dbReference type="EMBL" id="MZL31736.1"/>
    </source>
</evidence>
<protein>
    <submittedName>
        <fullName evidence="2">Uncharacterized protein</fullName>
    </submittedName>
</protein>
<dbReference type="RefSeq" id="WP_161233217.1">
    <property type="nucleotide sequence ID" value="NZ_WWVI01000001.1"/>
</dbReference>
<proteinExistence type="predicted"/>
<dbReference type="EMBL" id="WWVQ01000001">
    <property type="protein sequence ID" value="MZL31736.1"/>
    <property type="molecule type" value="Genomic_DNA"/>
</dbReference>
<comment type="caution">
    <text evidence="2">The sequence shown here is derived from an EMBL/GenBank/DDBJ whole genome shotgun (WGS) entry which is preliminary data.</text>
</comment>
<keyword evidence="1" id="KW-0472">Membrane</keyword>
<dbReference type="Proteomes" id="UP000477285">
    <property type="component" value="Unassembled WGS sequence"/>
</dbReference>
<evidence type="ECO:0000313" key="3">
    <source>
        <dbReference type="Proteomes" id="UP000477285"/>
    </source>
</evidence>
<gene>
    <name evidence="2" type="ORF">GT728_00620</name>
</gene>
<organism evidence="2 3">
    <name type="scientific">Blautia wexlerae</name>
    <dbReference type="NCBI Taxonomy" id="418240"/>
    <lineage>
        <taxon>Bacteria</taxon>
        <taxon>Bacillati</taxon>
        <taxon>Bacillota</taxon>
        <taxon>Clostridia</taxon>
        <taxon>Lachnospirales</taxon>
        <taxon>Lachnospiraceae</taxon>
        <taxon>Blautia</taxon>
    </lineage>
</organism>
<dbReference type="AlphaFoldDB" id="A0A6L8SX19"/>
<evidence type="ECO:0000256" key="1">
    <source>
        <dbReference type="SAM" id="Phobius"/>
    </source>
</evidence>
<name>A0A6L8SX19_9FIRM</name>